<evidence type="ECO:0000313" key="1">
    <source>
        <dbReference type="EMBL" id="WOJ88908.1"/>
    </source>
</evidence>
<dbReference type="Proteomes" id="UP001626536">
    <property type="component" value="Chromosome"/>
</dbReference>
<reference evidence="1 2" key="1">
    <citation type="submission" date="2023-10" db="EMBL/GenBank/DDBJ databases">
        <title>Novel methanotroph of the genus Methylocapsa from a subarctic wetland.</title>
        <authorList>
            <person name="Belova S.E."/>
            <person name="Oshkin I.Y."/>
            <person name="Miroshnikov K."/>
            <person name="Dedysh S.N."/>
        </authorList>
    </citation>
    <scope>NUCLEOTIDE SEQUENCE [LARGE SCALE GENOMIC DNA]</scope>
    <source>
        <strain evidence="1 2">RX1</strain>
    </source>
</reference>
<protein>
    <submittedName>
        <fullName evidence="1">Uncharacterized protein</fullName>
    </submittedName>
</protein>
<proteinExistence type="predicted"/>
<organism evidence="1 2">
    <name type="scientific">Methylocapsa polymorpha</name>
    <dbReference type="NCBI Taxonomy" id="3080828"/>
    <lineage>
        <taxon>Bacteria</taxon>
        <taxon>Pseudomonadati</taxon>
        <taxon>Pseudomonadota</taxon>
        <taxon>Alphaproteobacteria</taxon>
        <taxon>Hyphomicrobiales</taxon>
        <taxon>Beijerinckiaceae</taxon>
        <taxon>Methylocapsa</taxon>
    </lineage>
</organism>
<dbReference type="EMBL" id="CP136862">
    <property type="protein sequence ID" value="WOJ88908.1"/>
    <property type="molecule type" value="Genomic_DNA"/>
</dbReference>
<dbReference type="RefSeq" id="WP_407338346.1">
    <property type="nucleotide sequence ID" value="NZ_CP136862.1"/>
</dbReference>
<name>A0ABZ0HQI5_9HYPH</name>
<sequence>MIVIFGVVGALGLIAMGARQLIGAVTIKTIPIVGEWQAAGKPWRIVFRPDKTIASFSGPAQPGASGGGVYSIDYFGTLWVKMDDGRTYTATLMAETPNRIDLIDSSSEGVTVLERAPPAPNPLDSPANLRN</sequence>
<gene>
    <name evidence="1" type="ORF">RZS28_13975</name>
</gene>
<keyword evidence="2" id="KW-1185">Reference proteome</keyword>
<evidence type="ECO:0000313" key="2">
    <source>
        <dbReference type="Proteomes" id="UP001626536"/>
    </source>
</evidence>
<accession>A0ABZ0HQI5</accession>